<protein>
    <submittedName>
        <fullName evidence="2">Uncharacterized protein</fullName>
    </submittedName>
</protein>
<feature type="region of interest" description="Disordered" evidence="1">
    <location>
        <begin position="137"/>
        <end position="175"/>
    </location>
</feature>
<name>K0SIQ5_THAOC</name>
<comment type="caution">
    <text evidence="2">The sequence shown here is derived from an EMBL/GenBank/DDBJ whole genome shotgun (WGS) entry which is preliminary data.</text>
</comment>
<proteinExistence type="predicted"/>
<sequence length="175" mass="18540">MASRSSLDLQIRQRRCRDELVYKSTSDDANRGSMKAGGCGAIPVGGGIFHPSNNSEIIRTNGAQGGRRPPAPPLLNWGPCPPYCTSYRNKRGRGGAWPWGAQGRGMYVRAGGLPPSCPALLPSALIARSSLIPPKLNEPSAGTLRNHSKSSETSIDSHSAMAAARPRAADRRIGP</sequence>
<accession>K0SIQ5</accession>
<evidence type="ECO:0000313" key="2">
    <source>
        <dbReference type="EMBL" id="EJK66103.1"/>
    </source>
</evidence>
<gene>
    <name evidence="2" type="ORF">THAOC_12992</name>
</gene>
<evidence type="ECO:0000313" key="3">
    <source>
        <dbReference type="Proteomes" id="UP000266841"/>
    </source>
</evidence>
<dbReference type="EMBL" id="AGNL01015262">
    <property type="protein sequence ID" value="EJK66103.1"/>
    <property type="molecule type" value="Genomic_DNA"/>
</dbReference>
<dbReference type="Proteomes" id="UP000266841">
    <property type="component" value="Unassembled WGS sequence"/>
</dbReference>
<organism evidence="2 3">
    <name type="scientific">Thalassiosira oceanica</name>
    <name type="common">Marine diatom</name>
    <dbReference type="NCBI Taxonomy" id="159749"/>
    <lineage>
        <taxon>Eukaryota</taxon>
        <taxon>Sar</taxon>
        <taxon>Stramenopiles</taxon>
        <taxon>Ochrophyta</taxon>
        <taxon>Bacillariophyta</taxon>
        <taxon>Coscinodiscophyceae</taxon>
        <taxon>Thalassiosirophycidae</taxon>
        <taxon>Thalassiosirales</taxon>
        <taxon>Thalassiosiraceae</taxon>
        <taxon>Thalassiosira</taxon>
    </lineage>
</organism>
<keyword evidence="3" id="KW-1185">Reference proteome</keyword>
<dbReference type="AlphaFoldDB" id="K0SIQ5"/>
<evidence type="ECO:0000256" key="1">
    <source>
        <dbReference type="SAM" id="MobiDB-lite"/>
    </source>
</evidence>
<reference evidence="2 3" key="1">
    <citation type="journal article" date="2012" name="Genome Biol.">
        <title>Genome and low-iron response of an oceanic diatom adapted to chronic iron limitation.</title>
        <authorList>
            <person name="Lommer M."/>
            <person name="Specht M."/>
            <person name="Roy A.S."/>
            <person name="Kraemer L."/>
            <person name="Andreson R."/>
            <person name="Gutowska M.A."/>
            <person name="Wolf J."/>
            <person name="Bergner S.V."/>
            <person name="Schilhabel M.B."/>
            <person name="Klostermeier U.C."/>
            <person name="Beiko R.G."/>
            <person name="Rosenstiel P."/>
            <person name="Hippler M."/>
            <person name="Laroche J."/>
        </authorList>
    </citation>
    <scope>NUCLEOTIDE SEQUENCE [LARGE SCALE GENOMIC DNA]</scope>
    <source>
        <strain evidence="2 3">CCMP1005</strain>
    </source>
</reference>